<gene>
    <name evidence="2" type="ORF">M9Y10_012920</name>
</gene>
<dbReference type="PANTHER" id="PTHR10648">
    <property type="entry name" value="SERINE/THREONINE-PROTEIN PHOSPHATASE PP2A 65 KDA REGULATORY SUBUNIT"/>
    <property type="match status" value="1"/>
</dbReference>
<dbReference type="EMBL" id="JAPFFF010000019">
    <property type="protein sequence ID" value="KAK8857826.1"/>
    <property type="molecule type" value="Genomic_DNA"/>
</dbReference>
<keyword evidence="1" id="KW-0677">Repeat</keyword>
<keyword evidence="3" id="KW-1185">Reference proteome</keyword>
<dbReference type="PANTHER" id="PTHR10648:SF4">
    <property type="entry name" value="PROTEIN PHOSPHATASE 2 (FORMERLY 2A), REGULATORY SUBUNIT A, BETA ISOFORM-RELATED"/>
    <property type="match status" value="1"/>
</dbReference>
<dbReference type="InterPro" id="IPR016024">
    <property type="entry name" value="ARM-type_fold"/>
</dbReference>
<evidence type="ECO:0008006" key="4">
    <source>
        <dbReference type="Google" id="ProtNLM"/>
    </source>
</evidence>
<comment type="caution">
    <text evidence="2">The sequence shown here is derived from an EMBL/GenBank/DDBJ whole genome shotgun (WGS) entry which is preliminary data.</text>
</comment>
<proteinExistence type="predicted"/>
<protein>
    <recommendedName>
        <fullName evidence="4">HEAT repeat family protein</fullName>
    </recommendedName>
</protein>
<sequence length="538" mass="60365">MSNSKLTASQIYEKILDLRTPDEQRRTNAIQLIPTIAISLGTARTTDELIPYIVESAIFTEDQWIQVLNVFGKIDFSKFTNKQINTVFYNICSICEIESRSIREAFVKCFFAITKQLKEDIINGILKDFISTMIESDSPSIRAAAISIYAQSISLFSTQVKSSLFNVQIDKLKEDPAINVRQSYAAAASLMIPFLKGTIATNLYSSVLSLASDPSYSVCCEVPSFLIEYMKTNNNAEKIFEVGEKLLKSDNWRVRCIYIASLKDIFNNQKVDFDSIFNIINNASTDKDDEVVTAAAEALSLLINHFDNSEPNAKKVESLVTTFLNSTCPHVKTSVAQILPDFVGIISTDFVCKALLKLTKDPSQEVKITSIESLKSTKLPDDAKLNCLSQASETTEWREKESIVKLLPELSRESNNDYEDIVNKMLKDDAYAVRKSILDKLPILAARKGSQIPQKVMGTIIEMSNGDDYQLRQTAVLAIIKLNKFDEEGMKIIEKASKDPVSNVRYLLSEMIPKTEKFSAIINTLKNDPDEDVRSLFN</sequence>
<evidence type="ECO:0000313" key="2">
    <source>
        <dbReference type="EMBL" id="KAK8857826.1"/>
    </source>
</evidence>
<evidence type="ECO:0000256" key="1">
    <source>
        <dbReference type="ARBA" id="ARBA00022737"/>
    </source>
</evidence>
<accession>A0ABR2I5Y4</accession>
<name>A0ABR2I5Y4_9EUKA</name>
<reference evidence="2 3" key="1">
    <citation type="submission" date="2024-04" db="EMBL/GenBank/DDBJ databases">
        <title>Tritrichomonas musculus Genome.</title>
        <authorList>
            <person name="Alves-Ferreira E."/>
            <person name="Grigg M."/>
            <person name="Lorenzi H."/>
            <person name="Galac M."/>
        </authorList>
    </citation>
    <scope>NUCLEOTIDE SEQUENCE [LARGE SCALE GENOMIC DNA]</scope>
    <source>
        <strain evidence="2 3">EAF2021</strain>
    </source>
</reference>
<dbReference type="Gene3D" id="1.25.10.10">
    <property type="entry name" value="Leucine-rich Repeat Variant"/>
    <property type="match status" value="1"/>
</dbReference>
<dbReference type="InterPro" id="IPR051023">
    <property type="entry name" value="PP2A_Regulatory_Subunit_A"/>
</dbReference>
<dbReference type="Proteomes" id="UP001470230">
    <property type="component" value="Unassembled WGS sequence"/>
</dbReference>
<organism evidence="2 3">
    <name type="scientific">Tritrichomonas musculus</name>
    <dbReference type="NCBI Taxonomy" id="1915356"/>
    <lineage>
        <taxon>Eukaryota</taxon>
        <taxon>Metamonada</taxon>
        <taxon>Parabasalia</taxon>
        <taxon>Tritrichomonadida</taxon>
        <taxon>Tritrichomonadidae</taxon>
        <taxon>Tritrichomonas</taxon>
    </lineage>
</organism>
<dbReference type="InterPro" id="IPR011989">
    <property type="entry name" value="ARM-like"/>
</dbReference>
<dbReference type="SUPFAM" id="SSF48371">
    <property type="entry name" value="ARM repeat"/>
    <property type="match status" value="1"/>
</dbReference>
<evidence type="ECO:0000313" key="3">
    <source>
        <dbReference type="Proteomes" id="UP001470230"/>
    </source>
</evidence>